<feature type="transmembrane region" description="Helical" evidence="12">
    <location>
        <begin position="142"/>
        <end position="161"/>
    </location>
</feature>
<dbReference type="GO" id="GO:0016491">
    <property type="term" value="F:oxidoreductase activity"/>
    <property type="evidence" value="ECO:0007669"/>
    <property type="project" value="UniProtKB-KW"/>
</dbReference>
<dbReference type="GO" id="GO:0006784">
    <property type="term" value="P:heme A biosynthetic process"/>
    <property type="evidence" value="ECO:0007669"/>
    <property type="project" value="InterPro"/>
</dbReference>
<dbReference type="PANTHER" id="PTHR35457:SF1">
    <property type="entry name" value="HEME A SYNTHASE"/>
    <property type="match status" value="1"/>
</dbReference>
<evidence type="ECO:0000256" key="5">
    <source>
        <dbReference type="ARBA" id="ARBA00022989"/>
    </source>
</evidence>
<feature type="transmembrane region" description="Helical" evidence="12">
    <location>
        <begin position="111"/>
        <end position="130"/>
    </location>
</feature>
<dbReference type="PANTHER" id="PTHR35457">
    <property type="entry name" value="HEME A SYNTHASE"/>
    <property type="match status" value="1"/>
</dbReference>
<dbReference type="GO" id="GO:0046872">
    <property type="term" value="F:metal ion binding"/>
    <property type="evidence" value="ECO:0007669"/>
    <property type="project" value="UniProtKB-KW"/>
</dbReference>
<comment type="subcellular location">
    <subcellularLocation>
        <location evidence="1">Membrane</location>
        <topology evidence="1">Multi-pass membrane protein</topology>
    </subcellularLocation>
</comment>
<evidence type="ECO:0000256" key="6">
    <source>
        <dbReference type="ARBA" id="ARBA00023002"/>
    </source>
</evidence>
<reference evidence="13 14" key="1">
    <citation type="submission" date="2017-11" db="EMBL/GenBank/DDBJ databases">
        <title>Genome-resolved metagenomics identifies genetic mobility, metabolic interactions, and unexpected diversity in perchlorate-reducing communities.</title>
        <authorList>
            <person name="Barnum T.P."/>
            <person name="Figueroa I.A."/>
            <person name="Carlstrom C.I."/>
            <person name="Lucas L.N."/>
            <person name="Engelbrektson A.L."/>
            <person name="Coates J.D."/>
        </authorList>
    </citation>
    <scope>NUCLEOTIDE SEQUENCE [LARGE SCALE GENOMIC DNA]</scope>
    <source>
        <strain evidence="13">BM301</strain>
    </source>
</reference>
<dbReference type="GO" id="GO:0016020">
    <property type="term" value="C:membrane"/>
    <property type="evidence" value="ECO:0007669"/>
    <property type="project" value="UniProtKB-SubCell"/>
</dbReference>
<keyword evidence="9 12" id="KW-0472">Membrane</keyword>
<evidence type="ECO:0000256" key="3">
    <source>
        <dbReference type="ARBA" id="ARBA00022692"/>
    </source>
</evidence>
<evidence type="ECO:0000256" key="4">
    <source>
        <dbReference type="ARBA" id="ARBA00022723"/>
    </source>
</evidence>
<evidence type="ECO:0000256" key="10">
    <source>
        <dbReference type="ARBA" id="ARBA00023157"/>
    </source>
</evidence>
<dbReference type="Pfam" id="PF02628">
    <property type="entry name" value="COX15-CtaA"/>
    <property type="match status" value="1"/>
</dbReference>
<keyword evidence="4" id="KW-0479">Metal-binding</keyword>
<evidence type="ECO:0000256" key="9">
    <source>
        <dbReference type="ARBA" id="ARBA00023136"/>
    </source>
</evidence>
<proteinExistence type="predicted"/>
<dbReference type="RefSeq" id="WP_273439019.1">
    <property type="nucleotide sequence ID" value="NZ_PKUN01000010.1"/>
</dbReference>
<accession>A0A2N6CWQ2</accession>
<sequence>MQNISLTHARFALTLTLLALLVIVLGAYVRLSDAGLGCPDWPGCYGNLIAPTSEVQIASANSAYPAHPVEVEKAWKEMVHRYLAGVLGLATLFLAVLSIRNRNLTGQPHLLIWLLVLVVALQAVLGMWTVTLLVKPAIVTSHLLGGFIVAALLWTLTLRLYSPTLNRYVVSRAGRLLWFSRIGLVVLLLQILLGGWTSTNYATIGCTEFPTCHSGSWWPNMDFSQAFTLWHGTGINYEYGIISAEARTAIHMTHRIGALITAAYLLFLSIYLCRTGRSVITRQLAWAVGILLILQLGLGITNAVSHLPLPVAAAHNGIAVLLLLTLLTLNWQLKRAYRME</sequence>
<keyword evidence="2" id="KW-1003">Cell membrane</keyword>
<dbReference type="InterPro" id="IPR050450">
    <property type="entry name" value="COX15/CtaA_HemeA_synthase"/>
</dbReference>
<protein>
    <submittedName>
        <fullName evidence="13">Cytochrome B</fullName>
    </submittedName>
</protein>
<evidence type="ECO:0000256" key="11">
    <source>
        <dbReference type="ARBA" id="ARBA00023444"/>
    </source>
</evidence>
<feature type="transmembrane region" description="Helical" evidence="12">
    <location>
        <begin position="82"/>
        <end position="99"/>
    </location>
</feature>
<feature type="transmembrane region" description="Helical" evidence="12">
    <location>
        <begin position="285"/>
        <end position="305"/>
    </location>
</feature>
<name>A0A2N6CWQ2_9GAMM</name>
<evidence type="ECO:0000313" key="13">
    <source>
        <dbReference type="EMBL" id="PLX61712.1"/>
    </source>
</evidence>
<keyword evidence="6" id="KW-0560">Oxidoreductase</keyword>
<dbReference type="EMBL" id="PKUN01000010">
    <property type="protein sequence ID" value="PLX61712.1"/>
    <property type="molecule type" value="Genomic_DNA"/>
</dbReference>
<feature type="transmembrane region" description="Helical" evidence="12">
    <location>
        <begin position="311"/>
        <end position="331"/>
    </location>
</feature>
<keyword evidence="3 12" id="KW-0812">Transmembrane</keyword>
<keyword evidence="7" id="KW-0408">Iron</keyword>
<keyword evidence="5 12" id="KW-1133">Transmembrane helix</keyword>
<keyword evidence="10" id="KW-1015">Disulfide bond</keyword>
<evidence type="ECO:0000256" key="1">
    <source>
        <dbReference type="ARBA" id="ARBA00004141"/>
    </source>
</evidence>
<organism evidence="13 14">
    <name type="scientific">Sedimenticola selenatireducens</name>
    <dbReference type="NCBI Taxonomy" id="191960"/>
    <lineage>
        <taxon>Bacteria</taxon>
        <taxon>Pseudomonadati</taxon>
        <taxon>Pseudomonadota</taxon>
        <taxon>Gammaproteobacteria</taxon>
        <taxon>Chromatiales</taxon>
        <taxon>Sedimenticolaceae</taxon>
        <taxon>Sedimenticola</taxon>
    </lineage>
</organism>
<evidence type="ECO:0000256" key="7">
    <source>
        <dbReference type="ARBA" id="ARBA00023004"/>
    </source>
</evidence>
<dbReference type="STRING" id="1111735.GCA_000428045_03813"/>
<dbReference type="AlphaFoldDB" id="A0A2N6CWQ2"/>
<evidence type="ECO:0000256" key="8">
    <source>
        <dbReference type="ARBA" id="ARBA00023133"/>
    </source>
</evidence>
<evidence type="ECO:0000256" key="2">
    <source>
        <dbReference type="ARBA" id="ARBA00022475"/>
    </source>
</evidence>
<comment type="caution">
    <text evidence="13">The sequence shown here is derived from an EMBL/GenBank/DDBJ whole genome shotgun (WGS) entry which is preliminary data.</text>
</comment>
<evidence type="ECO:0000313" key="14">
    <source>
        <dbReference type="Proteomes" id="UP000235015"/>
    </source>
</evidence>
<gene>
    <name evidence="13" type="ORF">C0630_09220</name>
</gene>
<evidence type="ECO:0000256" key="12">
    <source>
        <dbReference type="SAM" id="Phobius"/>
    </source>
</evidence>
<feature type="transmembrane region" description="Helical" evidence="12">
    <location>
        <begin position="256"/>
        <end position="273"/>
    </location>
</feature>
<keyword evidence="8" id="KW-0350">Heme biosynthesis</keyword>
<dbReference type="Proteomes" id="UP000235015">
    <property type="component" value="Unassembled WGS sequence"/>
</dbReference>
<comment type="pathway">
    <text evidence="11">Porphyrin-containing compound metabolism.</text>
</comment>
<feature type="transmembrane region" description="Helical" evidence="12">
    <location>
        <begin position="173"/>
        <end position="193"/>
    </location>
</feature>
<dbReference type="InterPro" id="IPR003780">
    <property type="entry name" value="COX15/CtaA_fam"/>
</dbReference>